<evidence type="ECO:0000259" key="5">
    <source>
        <dbReference type="PROSITE" id="PS51935"/>
    </source>
</evidence>
<dbReference type="GO" id="GO:0006508">
    <property type="term" value="P:proteolysis"/>
    <property type="evidence" value="ECO:0007669"/>
    <property type="project" value="UniProtKB-KW"/>
</dbReference>
<evidence type="ECO:0000256" key="1">
    <source>
        <dbReference type="ARBA" id="ARBA00007074"/>
    </source>
</evidence>
<accession>A0A679IMD1</accession>
<sequence>MEPSQFTKNHYDARTHIDLKDAKPGDLIFFHSTYDAGTYVTHVGIYAGENRMYHAGDPVEWTNLTENYWQQHLIGAGRYK</sequence>
<dbReference type="KEGG" id="esg:EsVE80_14240"/>
<keyword evidence="2" id="KW-0645">Protease</keyword>
<proteinExistence type="inferred from homology"/>
<comment type="similarity">
    <text evidence="1">Belongs to the peptidase C40 family.</text>
</comment>
<keyword evidence="4" id="KW-0788">Thiol protease</keyword>
<dbReference type="GO" id="GO:0008234">
    <property type="term" value="F:cysteine-type peptidase activity"/>
    <property type="evidence" value="ECO:0007669"/>
    <property type="project" value="UniProtKB-KW"/>
</dbReference>
<name>A0A679IMD1_9ENTE</name>
<dbReference type="InterPro" id="IPR038765">
    <property type="entry name" value="Papain-like_cys_pep_sf"/>
</dbReference>
<dbReference type="SUPFAM" id="SSF54001">
    <property type="entry name" value="Cysteine proteinases"/>
    <property type="match status" value="1"/>
</dbReference>
<feature type="domain" description="NlpC/P60" evidence="5">
    <location>
        <begin position="1"/>
        <end position="80"/>
    </location>
</feature>
<evidence type="ECO:0000256" key="2">
    <source>
        <dbReference type="ARBA" id="ARBA00022670"/>
    </source>
</evidence>
<dbReference type="Gene3D" id="3.90.1720.10">
    <property type="entry name" value="endopeptidase domain like (from Nostoc punctiforme)"/>
    <property type="match status" value="1"/>
</dbReference>
<organism evidence="6 7">
    <name type="scientific">Enterococcus saigonensis</name>
    <dbReference type="NCBI Taxonomy" id="1805431"/>
    <lineage>
        <taxon>Bacteria</taxon>
        <taxon>Bacillati</taxon>
        <taxon>Bacillota</taxon>
        <taxon>Bacilli</taxon>
        <taxon>Lactobacillales</taxon>
        <taxon>Enterococcaceae</taxon>
        <taxon>Enterococcus</taxon>
    </lineage>
</organism>
<reference evidence="6 7" key="1">
    <citation type="submission" date="2020-02" db="EMBL/GenBank/DDBJ databases">
        <title>Characterization of vanA genotype vancomycin-resistant Enterococcus saigonensis VE80.</title>
        <authorList>
            <person name="Harada T."/>
            <person name="Motooka D."/>
            <person name="Nakamura S."/>
            <person name="Yamamoto Y."/>
            <person name="Kawahara R."/>
            <person name="Kawatsu K."/>
        </authorList>
    </citation>
    <scope>NUCLEOTIDE SEQUENCE [LARGE SCALE GENOMIC DNA]</scope>
    <source>
        <strain evidence="6 7">VE80</strain>
    </source>
</reference>
<dbReference type="Pfam" id="PF00877">
    <property type="entry name" value="NLPC_P60"/>
    <property type="match status" value="1"/>
</dbReference>
<dbReference type="AlphaFoldDB" id="A0A679IMD1"/>
<dbReference type="InterPro" id="IPR051202">
    <property type="entry name" value="Peptidase_C40"/>
</dbReference>
<dbReference type="PANTHER" id="PTHR47053">
    <property type="entry name" value="MUREIN DD-ENDOPEPTIDASE MEPH-RELATED"/>
    <property type="match status" value="1"/>
</dbReference>
<dbReference type="EMBL" id="AP022822">
    <property type="protein sequence ID" value="BCA85901.1"/>
    <property type="molecule type" value="Genomic_DNA"/>
</dbReference>
<dbReference type="PROSITE" id="PS51935">
    <property type="entry name" value="NLPC_P60"/>
    <property type="match status" value="1"/>
</dbReference>
<dbReference type="Proteomes" id="UP000502998">
    <property type="component" value="Chromosome"/>
</dbReference>
<evidence type="ECO:0000256" key="4">
    <source>
        <dbReference type="ARBA" id="ARBA00022807"/>
    </source>
</evidence>
<dbReference type="InterPro" id="IPR000064">
    <property type="entry name" value="NLP_P60_dom"/>
</dbReference>
<keyword evidence="7" id="KW-1185">Reference proteome</keyword>
<evidence type="ECO:0000313" key="7">
    <source>
        <dbReference type="Proteomes" id="UP000502998"/>
    </source>
</evidence>
<keyword evidence="3" id="KW-0378">Hydrolase</keyword>
<dbReference type="PANTHER" id="PTHR47053:SF5">
    <property type="entry name" value="BIFUNCTIONAL MURAMIDASE_DL-ENDOPEPTIDASE CWLT"/>
    <property type="match status" value="1"/>
</dbReference>
<protein>
    <recommendedName>
        <fullName evidence="5">NlpC/P60 domain-containing protein</fullName>
    </recommendedName>
</protein>
<evidence type="ECO:0000256" key="3">
    <source>
        <dbReference type="ARBA" id="ARBA00022801"/>
    </source>
</evidence>
<evidence type="ECO:0000313" key="6">
    <source>
        <dbReference type="EMBL" id="BCA85901.1"/>
    </source>
</evidence>
<gene>
    <name evidence="6" type="ORF">EsVE80_14240</name>
</gene>